<evidence type="ECO:0000313" key="1">
    <source>
        <dbReference type="EMBL" id="GAA55579.1"/>
    </source>
</evidence>
<organism evidence="1 2">
    <name type="scientific">Clonorchis sinensis</name>
    <name type="common">Chinese liver fluke</name>
    <dbReference type="NCBI Taxonomy" id="79923"/>
    <lineage>
        <taxon>Eukaryota</taxon>
        <taxon>Metazoa</taxon>
        <taxon>Spiralia</taxon>
        <taxon>Lophotrochozoa</taxon>
        <taxon>Platyhelminthes</taxon>
        <taxon>Trematoda</taxon>
        <taxon>Digenea</taxon>
        <taxon>Opisthorchiida</taxon>
        <taxon>Opisthorchiata</taxon>
        <taxon>Opisthorchiidae</taxon>
        <taxon>Clonorchis</taxon>
    </lineage>
</organism>
<name>G7YRJ9_CLOSI</name>
<reference evidence="1" key="1">
    <citation type="journal article" date="2011" name="Genome Biol.">
        <title>The draft genome of the carcinogenic human liver fluke Clonorchis sinensis.</title>
        <authorList>
            <person name="Wang X."/>
            <person name="Chen W."/>
            <person name="Huang Y."/>
            <person name="Sun J."/>
            <person name="Men J."/>
            <person name="Liu H."/>
            <person name="Luo F."/>
            <person name="Guo L."/>
            <person name="Lv X."/>
            <person name="Deng C."/>
            <person name="Zhou C."/>
            <person name="Fan Y."/>
            <person name="Li X."/>
            <person name="Huang L."/>
            <person name="Hu Y."/>
            <person name="Liang C."/>
            <person name="Hu X."/>
            <person name="Xu J."/>
            <person name="Yu X."/>
        </authorList>
    </citation>
    <scope>NUCLEOTIDE SEQUENCE [LARGE SCALE GENOMIC DNA]</scope>
    <source>
        <strain evidence="1">Henan</strain>
    </source>
</reference>
<dbReference type="AlphaFoldDB" id="G7YRJ9"/>
<proteinExistence type="predicted"/>
<protein>
    <submittedName>
        <fullName evidence="1">Uncharacterized protein</fullName>
    </submittedName>
</protein>
<evidence type="ECO:0000313" key="2">
    <source>
        <dbReference type="Proteomes" id="UP000008909"/>
    </source>
</evidence>
<dbReference type="EMBL" id="DF144041">
    <property type="protein sequence ID" value="GAA55579.1"/>
    <property type="molecule type" value="Genomic_DNA"/>
</dbReference>
<accession>G7YRJ9</accession>
<keyword evidence="2" id="KW-1185">Reference proteome</keyword>
<dbReference type="Proteomes" id="UP000008909">
    <property type="component" value="Unassembled WGS sequence"/>
</dbReference>
<sequence length="107" mass="11927">MIMDGWDANAKQKILTALHVSDLLTSSHPTPLCSQELAAKCLTYWGMLIVLSKENKGLGNVTGQLSKAAIAEIIAEERNFPAEIARYFPMFEFVRINARNTTDLLMQ</sequence>
<reference key="2">
    <citation type="submission" date="2011-10" db="EMBL/GenBank/DDBJ databases">
        <title>The genome and transcriptome sequence of Clonorchis sinensis provide insights into the carcinogenic liver fluke.</title>
        <authorList>
            <person name="Wang X."/>
            <person name="Huang Y."/>
            <person name="Chen W."/>
            <person name="Liu H."/>
            <person name="Guo L."/>
            <person name="Chen Y."/>
            <person name="Luo F."/>
            <person name="Zhou W."/>
            <person name="Sun J."/>
            <person name="Mao Q."/>
            <person name="Liang P."/>
            <person name="Zhou C."/>
            <person name="Tian Y."/>
            <person name="Men J."/>
            <person name="Lv X."/>
            <person name="Huang L."/>
            <person name="Zhou J."/>
            <person name="Hu Y."/>
            <person name="Li R."/>
            <person name="Zhang F."/>
            <person name="Lei H."/>
            <person name="Li X."/>
            <person name="Hu X."/>
            <person name="Liang C."/>
            <person name="Xu J."/>
            <person name="Wu Z."/>
            <person name="Yu X."/>
        </authorList>
    </citation>
    <scope>NUCLEOTIDE SEQUENCE</scope>
    <source>
        <strain>Henan</strain>
    </source>
</reference>
<gene>
    <name evidence="1" type="ORF">CLF_108357</name>
</gene>